<evidence type="ECO:0000256" key="4">
    <source>
        <dbReference type="ARBA" id="ARBA00023136"/>
    </source>
</evidence>
<feature type="transmembrane region" description="Helical" evidence="5">
    <location>
        <begin position="6"/>
        <end position="27"/>
    </location>
</feature>
<evidence type="ECO:0000259" key="6">
    <source>
        <dbReference type="Pfam" id="PF07298"/>
    </source>
</evidence>
<keyword evidence="2 5" id="KW-0812">Transmembrane</keyword>
<dbReference type="Pfam" id="PF07298">
    <property type="entry name" value="NnrU"/>
    <property type="match status" value="1"/>
</dbReference>
<evidence type="ECO:0000256" key="1">
    <source>
        <dbReference type="ARBA" id="ARBA00004141"/>
    </source>
</evidence>
<dbReference type="OrthoDB" id="41527at2759"/>
<sequence>MGGEDRFHGAYSAVAALTLLPTIFLYARYGKGKGAVLWTGTGTGKKVVSTVFKGMGALSFAAAITNPSLTGMDPNAGKAAGKEMDMEPRGFNRITRHGTFMAFAFLGVGNVIARGFLGDVVFWSGFPIFWVIGSLHQDMRKKLTLPESFFDKTSLLPFKAILEGRNSGSKALEEMDKKALAIAVAAPLFLL</sequence>
<evidence type="ECO:0000313" key="8">
    <source>
        <dbReference type="Proteomes" id="UP000267251"/>
    </source>
</evidence>
<dbReference type="AlphaFoldDB" id="A0A4P9XZQ2"/>
<evidence type="ECO:0000256" key="2">
    <source>
        <dbReference type="ARBA" id="ARBA00022692"/>
    </source>
</evidence>
<gene>
    <name evidence="7" type="ORF">BJ684DRAFT_21448</name>
</gene>
<dbReference type="EMBL" id="KZ988545">
    <property type="protein sequence ID" value="RKP11978.1"/>
    <property type="molecule type" value="Genomic_DNA"/>
</dbReference>
<feature type="transmembrane region" description="Helical" evidence="5">
    <location>
        <begin position="120"/>
        <end position="136"/>
    </location>
</feature>
<dbReference type="GO" id="GO:0016020">
    <property type="term" value="C:membrane"/>
    <property type="evidence" value="ECO:0007669"/>
    <property type="project" value="UniProtKB-SubCell"/>
</dbReference>
<evidence type="ECO:0000256" key="5">
    <source>
        <dbReference type="SAM" id="Phobius"/>
    </source>
</evidence>
<accession>A0A4P9XZQ2</accession>
<evidence type="ECO:0000256" key="3">
    <source>
        <dbReference type="ARBA" id="ARBA00022989"/>
    </source>
</evidence>
<organism evidence="7 8">
    <name type="scientific">Piptocephalis cylindrospora</name>
    <dbReference type="NCBI Taxonomy" id="1907219"/>
    <lineage>
        <taxon>Eukaryota</taxon>
        <taxon>Fungi</taxon>
        <taxon>Fungi incertae sedis</taxon>
        <taxon>Zoopagomycota</taxon>
        <taxon>Zoopagomycotina</taxon>
        <taxon>Zoopagomycetes</taxon>
        <taxon>Zoopagales</taxon>
        <taxon>Piptocephalidaceae</taxon>
        <taxon>Piptocephalis</taxon>
    </lineage>
</organism>
<keyword evidence="8" id="KW-1185">Reference proteome</keyword>
<proteinExistence type="predicted"/>
<feature type="domain" description="NnrU" evidence="6">
    <location>
        <begin position="3"/>
        <end position="158"/>
    </location>
</feature>
<protein>
    <recommendedName>
        <fullName evidence="6">NnrU domain-containing protein</fullName>
    </recommendedName>
</protein>
<reference evidence="8" key="1">
    <citation type="journal article" date="2018" name="Nat. Microbiol.">
        <title>Leveraging single-cell genomics to expand the fungal tree of life.</title>
        <authorList>
            <person name="Ahrendt S.R."/>
            <person name="Quandt C.A."/>
            <person name="Ciobanu D."/>
            <person name="Clum A."/>
            <person name="Salamov A."/>
            <person name="Andreopoulos B."/>
            <person name="Cheng J.F."/>
            <person name="Woyke T."/>
            <person name="Pelin A."/>
            <person name="Henrissat B."/>
            <person name="Reynolds N.K."/>
            <person name="Benny G.L."/>
            <person name="Smith M.E."/>
            <person name="James T.Y."/>
            <person name="Grigoriev I.V."/>
        </authorList>
    </citation>
    <scope>NUCLEOTIDE SEQUENCE [LARGE SCALE GENOMIC DNA]</scope>
</reference>
<evidence type="ECO:0000313" key="7">
    <source>
        <dbReference type="EMBL" id="RKP11978.1"/>
    </source>
</evidence>
<dbReference type="InterPro" id="IPR009915">
    <property type="entry name" value="NnrU_dom"/>
</dbReference>
<name>A0A4P9XZQ2_9FUNG</name>
<keyword evidence="4 5" id="KW-0472">Membrane</keyword>
<keyword evidence="3 5" id="KW-1133">Transmembrane helix</keyword>
<dbReference type="Proteomes" id="UP000267251">
    <property type="component" value="Unassembled WGS sequence"/>
</dbReference>
<comment type="subcellular location">
    <subcellularLocation>
        <location evidence="1">Membrane</location>
        <topology evidence="1">Multi-pass membrane protein</topology>
    </subcellularLocation>
</comment>